<evidence type="ECO:0000313" key="1">
    <source>
        <dbReference type="EMBL" id="GLK12200.1"/>
    </source>
</evidence>
<keyword evidence="2" id="KW-1185">Reference proteome</keyword>
<dbReference type="AlphaFoldDB" id="A0A9W6I757"/>
<dbReference type="Proteomes" id="UP001143474">
    <property type="component" value="Unassembled WGS sequence"/>
</dbReference>
<comment type="caution">
    <text evidence="1">The sequence shown here is derived from an EMBL/GenBank/DDBJ whole genome shotgun (WGS) entry which is preliminary data.</text>
</comment>
<dbReference type="EMBL" id="BSEV01000015">
    <property type="protein sequence ID" value="GLK12200.1"/>
    <property type="molecule type" value="Genomic_DNA"/>
</dbReference>
<protein>
    <submittedName>
        <fullName evidence="1">Uncharacterized protein</fullName>
    </submittedName>
</protein>
<evidence type="ECO:0000313" key="2">
    <source>
        <dbReference type="Proteomes" id="UP001143474"/>
    </source>
</evidence>
<sequence length="67" mass="6829">MSGPGPGPRISRHVACLLGTPLDDPDVMGDELAVPTDDLSDCRHGCNGDCLTAGGPHECGYACHPAV</sequence>
<name>A0A9W6I757_9ACTN</name>
<reference evidence="1" key="1">
    <citation type="journal article" date="2014" name="Int. J. Syst. Evol. Microbiol.">
        <title>Complete genome sequence of Corynebacterium casei LMG S-19264T (=DSM 44701T), isolated from a smear-ripened cheese.</title>
        <authorList>
            <consortium name="US DOE Joint Genome Institute (JGI-PGF)"/>
            <person name="Walter F."/>
            <person name="Albersmeier A."/>
            <person name="Kalinowski J."/>
            <person name="Ruckert C."/>
        </authorList>
    </citation>
    <scope>NUCLEOTIDE SEQUENCE</scope>
    <source>
        <strain evidence="1">VKM Ac-2007</strain>
    </source>
</reference>
<gene>
    <name evidence="1" type="ORF">GCM10017600_56090</name>
</gene>
<accession>A0A9W6I757</accession>
<proteinExistence type="predicted"/>
<organism evidence="1 2">
    <name type="scientific">Streptosporangium carneum</name>
    <dbReference type="NCBI Taxonomy" id="47481"/>
    <lineage>
        <taxon>Bacteria</taxon>
        <taxon>Bacillati</taxon>
        <taxon>Actinomycetota</taxon>
        <taxon>Actinomycetes</taxon>
        <taxon>Streptosporangiales</taxon>
        <taxon>Streptosporangiaceae</taxon>
        <taxon>Streptosporangium</taxon>
    </lineage>
</organism>
<reference evidence="1" key="2">
    <citation type="submission" date="2023-01" db="EMBL/GenBank/DDBJ databases">
        <authorList>
            <person name="Sun Q."/>
            <person name="Evtushenko L."/>
        </authorList>
    </citation>
    <scope>NUCLEOTIDE SEQUENCE</scope>
    <source>
        <strain evidence="1">VKM Ac-2007</strain>
    </source>
</reference>